<evidence type="ECO:0000256" key="13">
    <source>
        <dbReference type="SAM" id="Phobius"/>
    </source>
</evidence>
<evidence type="ECO:0000256" key="2">
    <source>
        <dbReference type="ARBA" id="ARBA00004651"/>
    </source>
</evidence>
<dbReference type="GO" id="GO:0022904">
    <property type="term" value="P:respiratory electron transport chain"/>
    <property type="evidence" value="ECO:0007669"/>
    <property type="project" value="InterPro"/>
</dbReference>
<evidence type="ECO:0000256" key="6">
    <source>
        <dbReference type="ARBA" id="ARBA00022692"/>
    </source>
</evidence>
<dbReference type="Pfam" id="PF01292">
    <property type="entry name" value="Ni_hydr_CYTB"/>
    <property type="match status" value="1"/>
</dbReference>
<evidence type="ECO:0000256" key="8">
    <source>
        <dbReference type="ARBA" id="ARBA00022982"/>
    </source>
</evidence>
<comment type="cofactor">
    <cofactor evidence="1">
        <name>heme b</name>
        <dbReference type="ChEBI" id="CHEBI:60344"/>
    </cofactor>
</comment>
<accession>A0A975DAF1</accession>
<evidence type="ECO:0000256" key="9">
    <source>
        <dbReference type="ARBA" id="ARBA00022989"/>
    </source>
</evidence>
<dbReference type="KEGG" id="psym:J1N51_07700"/>
<keyword evidence="8" id="KW-0249">Electron transport</keyword>
<dbReference type="InterPro" id="IPR016174">
    <property type="entry name" value="Di-haem_cyt_TM"/>
</dbReference>
<organism evidence="15 16">
    <name type="scientific">Psychrosphaera ytuae</name>
    <dbReference type="NCBI Taxonomy" id="2820710"/>
    <lineage>
        <taxon>Bacteria</taxon>
        <taxon>Pseudomonadati</taxon>
        <taxon>Pseudomonadota</taxon>
        <taxon>Gammaproteobacteria</taxon>
        <taxon>Alteromonadales</taxon>
        <taxon>Pseudoalteromonadaceae</taxon>
        <taxon>Psychrosphaera</taxon>
    </lineage>
</organism>
<keyword evidence="9 13" id="KW-1133">Transmembrane helix</keyword>
<dbReference type="GO" id="GO:0020037">
    <property type="term" value="F:heme binding"/>
    <property type="evidence" value="ECO:0007669"/>
    <property type="project" value="TreeGrafter"/>
</dbReference>
<keyword evidence="10" id="KW-0408">Iron</keyword>
<dbReference type="AlphaFoldDB" id="A0A975DAF1"/>
<keyword evidence="5" id="KW-0349">Heme</keyword>
<protein>
    <submittedName>
        <fullName evidence="15">Cytochrome b</fullName>
    </submittedName>
</protein>
<feature type="transmembrane region" description="Helical" evidence="13">
    <location>
        <begin position="82"/>
        <end position="103"/>
    </location>
</feature>
<dbReference type="GO" id="GO:0005886">
    <property type="term" value="C:plasma membrane"/>
    <property type="evidence" value="ECO:0007669"/>
    <property type="project" value="UniProtKB-SubCell"/>
</dbReference>
<keyword evidence="3" id="KW-0813">Transport</keyword>
<keyword evidence="11 13" id="KW-0472">Membrane</keyword>
<gene>
    <name evidence="15" type="ORF">J1N51_07700</name>
</gene>
<evidence type="ECO:0000259" key="14">
    <source>
        <dbReference type="Pfam" id="PF01292"/>
    </source>
</evidence>
<comment type="subcellular location">
    <subcellularLocation>
        <location evidence="2">Cell membrane</location>
        <topology evidence="2">Multi-pass membrane protein</topology>
    </subcellularLocation>
</comment>
<evidence type="ECO:0000313" key="16">
    <source>
        <dbReference type="Proteomes" id="UP000682739"/>
    </source>
</evidence>
<evidence type="ECO:0000256" key="1">
    <source>
        <dbReference type="ARBA" id="ARBA00001970"/>
    </source>
</evidence>
<keyword evidence="7" id="KW-0479">Metal-binding</keyword>
<evidence type="ECO:0000313" key="15">
    <source>
        <dbReference type="EMBL" id="QTH62666.1"/>
    </source>
</evidence>
<dbReference type="PANTHER" id="PTHR30529">
    <property type="entry name" value="CYTOCHROME B561"/>
    <property type="match status" value="1"/>
</dbReference>
<keyword evidence="6 13" id="KW-0812">Transmembrane</keyword>
<evidence type="ECO:0000256" key="5">
    <source>
        <dbReference type="ARBA" id="ARBA00022617"/>
    </source>
</evidence>
<dbReference type="InterPro" id="IPR052168">
    <property type="entry name" value="Cytochrome_b561_oxidase"/>
</dbReference>
<dbReference type="SUPFAM" id="SSF81342">
    <property type="entry name" value="Transmembrane di-heme cytochromes"/>
    <property type="match status" value="1"/>
</dbReference>
<dbReference type="PANTHER" id="PTHR30529:SF1">
    <property type="entry name" value="CYTOCHROME B561 HOMOLOG 2"/>
    <property type="match status" value="1"/>
</dbReference>
<evidence type="ECO:0000256" key="11">
    <source>
        <dbReference type="ARBA" id="ARBA00023136"/>
    </source>
</evidence>
<feature type="transmembrane region" description="Helical" evidence="13">
    <location>
        <begin position="52"/>
        <end position="70"/>
    </location>
</feature>
<dbReference type="Proteomes" id="UP000682739">
    <property type="component" value="Chromosome"/>
</dbReference>
<sequence>MTPDNQSRYGTVSRVLHWGMAVLLLWQLMSSAAHYFLEDTAIEAFFWPTHKPLGFLLLVLVFIRLIWAVINLAKRPPSLTKAAAAGHLALYGFMFIVPSLALLRQYGAGRAFEPFGLPVFSGFEGEKIKWMIDLGSDFHGELGWAFFAVIIGHISMAVWHKFKDTEQDVLPRMYK</sequence>
<dbReference type="EMBL" id="CP072110">
    <property type="protein sequence ID" value="QTH62666.1"/>
    <property type="molecule type" value="Genomic_DNA"/>
</dbReference>
<dbReference type="GO" id="GO:0046872">
    <property type="term" value="F:metal ion binding"/>
    <property type="evidence" value="ECO:0007669"/>
    <property type="project" value="UniProtKB-KW"/>
</dbReference>
<evidence type="ECO:0000256" key="3">
    <source>
        <dbReference type="ARBA" id="ARBA00022448"/>
    </source>
</evidence>
<evidence type="ECO:0000256" key="4">
    <source>
        <dbReference type="ARBA" id="ARBA00022475"/>
    </source>
</evidence>
<reference evidence="15" key="1">
    <citation type="submission" date="2021-03" db="EMBL/GenBank/DDBJ databases">
        <title>Description of Psychrosphaera ytuae sp. nov. isolated from deep sea sediment of South China Sea.</title>
        <authorList>
            <person name="Zhang J."/>
            <person name="Xu X.-D."/>
        </authorList>
    </citation>
    <scope>NUCLEOTIDE SEQUENCE</scope>
    <source>
        <strain evidence="15">MTZ26</strain>
    </source>
</reference>
<dbReference type="RefSeq" id="WP_208830026.1">
    <property type="nucleotide sequence ID" value="NZ_CP072110.1"/>
</dbReference>
<dbReference type="InterPro" id="IPR011577">
    <property type="entry name" value="Cyt_b561_bac/Ni-Hgenase"/>
</dbReference>
<feature type="transmembrane region" description="Helical" evidence="13">
    <location>
        <begin position="142"/>
        <end position="162"/>
    </location>
</feature>
<feature type="transmembrane region" description="Helical" evidence="13">
    <location>
        <begin position="15"/>
        <end position="37"/>
    </location>
</feature>
<keyword evidence="16" id="KW-1185">Reference proteome</keyword>
<evidence type="ECO:0000256" key="7">
    <source>
        <dbReference type="ARBA" id="ARBA00022723"/>
    </source>
</evidence>
<evidence type="ECO:0000256" key="12">
    <source>
        <dbReference type="ARBA" id="ARBA00037975"/>
    </source>
</evidence>
<feature type="domain" description="Cytochrome b561 bacterial/Ni-hydrogenase" evidence="14">
    <location>
        <begin position="8"/>
        <end position="173"/>
    </location>
</feature>
<name>A0A975DAF1_9GAMM</name>
<evidence type="ECO:0000256" key="10">
    <source>
        <dbReference type="ARBA" id="ARBA00023004"/>
    </source>
</evidence>
<keyword evidence="4" id="KW-1003">Cell membrane</keyword>
<comment type="similarity">
    <text evidence="12">Belongs to the cytochrome b561 family.</text>
</comment>
<proteinExistence type="inferred from homology"/>
<dbReference type="GO" id="GO:0009055">
    <property type="term" value="F:electron transfer activity"/>
    <property type="evidence" value="ECO:0007669"/>
    <property type="project" value="InterPro"/>
</dbReference>